<name>A0ABQ0JQ72_9VIBR</name>
<dbReference type="EMBL" id="BBMS01000117">
    <property type="protein sequence ID" value="GAL30900.1"/>
    <property type="molecule type" value="Genomic_DNA"/>
</dbReference>
<keyword evidence="2" id="KW-1185">Reference proteome</keyword>
<organism evidence="1 2">
    <name type="scientific">Vibrio variabilis</name>
    <dbReference type="NCBI Taxonomy" id="990271"/>
    <lineage>
        <taxon>Bacteria</taxon>
        <taxon>Pseudomonadati</taxon>
        <taxon>Pseudomonadota</taxon>
        <taxon>Gammaproteobacteria</taxon>
        <taxon>Vibrionales</taxon>
        <taxon>Vibrionaceae</taxon>
        <taxon>Vibrio</taxon>
    </lineage>
</organism>
<accession>A0ABQ0JQ72</accession>
<protein>
    <submittedName>
        <fullName evidence="1">Uncharacterized protein</fullName>
    </submittedName>
</protein>
<comment type="caution">
    <text evidence="1">The sequence shown here is derived from an EMBL/GenBank/DDBJ whole genome shotgun (WGS) entry which is preliminary data.</text>
</comment>
<sequence length="38" mass="4431">MSKDMAERQVLLEEANTDGLTGCFNRRYMHLALEEETK</sequence>
<evidence type="ECO:0000313" key="1">
    <source>
        <dbReference type="EMBL" id="GAL30900.1"/>
    </source>
</evidence>
<reference evidence="2" key="1">
    <citation type="submission" date="2014-09" db="EMBL/GenBank/DDBJ databases">
        <title>Vibrio variabilis JCM 19239. (C206) whole genome shotgun sequence.</title>
        <authorList>
            <person name="Sawabe T."/>
            <person name="Meirelles P."/>
            <person name="Nakanishi M."/>
            <person name="Sayaka M."/>
            <person name="Hattori M."/>
            <person name="Ohkuma M."/>
        </authorList>
    </citation>
    <scope>NUCLEOTIDE SEQUENCE [LARGE SCALE GENOMIC DNA]</scope>
    <source>
        <strain evidence="2">JCM 19239</strain>
    </source>
</reference>
<evidence type="ECO:0000313" key="2">
    <source>
        <dbReference type="Proteomes" id="UP000029223"/>
    </source>
</evidence>
<dbReference type="Proteomes" id="UP000029223">
    <property type="component" value="Unassembled WGS sequence"/>
</dbReference>
<proteinExistence type="predicted"/>
<gene>
    <name evidence="1" type="ORF">JCM19239_4728</name>
</gene>